<dbReference type="Proteomes" id="UP000825009">
    <property type="component" value="Chromosome"/>
</dbReference>
<dbReference type="EMBL" id="CP079194">
    <property type="protein sequence ID" value="QXT39343.1"/>
    <property type="molecule type" value="Genomic_DNA"/>
</dbReference>
<dbReference type="RefSeq" id="WP_219001867.1">
    <property type="nucleotide sequence ID" value="NZ_CP079194.1"/>
</dbReference>
<evidence type="ECO:0000313" key="1">
    <source>
        <dbReference type="EMBL" id="QXT39343.1"/>
    </source>
</evidence>
<evidence type="ECO:0000313" key="2">
    <source>
        <dbReference type="Proteomes" id="UP000825009"/>
    </source>
</evidence>
<keyword evidence="2" id="KW-1185">Reference proteome</keyword>
<name>A0A8F6TVQ6_9RHOB</name>
<reference evidence="1 2" key="1">
    <citation type="submission" date="2021-07" db="EMBL/GenBank/DDBJ databases">
        <title>A novel Jannaschia species isolated from marine dinoflagellate Ceratoperidinium margalefii.</title>
        <authorList>
            <person name="Jiang Y."/>
            <person name="Li Z."/>
        </authorList>
    </citation>
    <scope>NUCLEOTIDE SEQUENCE [LARGE SCALE GENOMIC DNA]</scope>
    <source>
        <strain evidence="1 2">J12C1-MA-4</strain>
    </source>
</reference>
<dbReference type="KEGG" id="gce:KYE46_15665"/>
<proteinExistence type="predicted"/>
<dbReference type="AlphaFoldDB" id="A0A8F6TVQ6"/>
<sequence length="139" mass="14668">MIKGPRGLLVTLLGAAVVIASAFYFGFAGQRGDSETSRLFMTHAAAQETAQAHALLHPTVHAHVSVEELSGMMAQMAPYTQISFPSVSFSTSNGTRRTELSGTGSTDAGCESTLRFTLVDGLITAFEIEPLCREGASDV</sequence>
<organism evidence="1 2">
    <name type="scientific">Gymnodinialimonas ceratoperidinii</name>
    <dbReference type="NCBI Taxonomy" id="2856823"/>
    <lineage>
        <taxon>Bacteria</taxon>
        <taxon>Pseudomonadati</taxon>
        <taxon>Pseudomonadota</taxon>
        <taxon>Alphaproteobacteria</taxon>
        <taxon>Rhodobacterales</taxon>
        <taxon>Paracoccaceae</taxon>
        <taxon>Gymnodinialimonas</taxon>
    </lineage>
</organism>
<gene>
    <name evidence="1" type="ORF">KYE46_15665</name>
</gene>
<accession>A0A8F6TVQ6</accession>
<protein>
    <submittedName>
        <fullName evidence="1">Uncharacterized protein</fullName>
    </submittedName>
</protein>